<evidence type="ECO:0000256" key="10">
    <source>
        <dbReference type="ARBA" id="ARBA00023136"/>
    </source>
</evidence>
<keyword evidence="7 11" id="KW-0831">Ubiquinone biosynthesis</keyword>
<keyword evidence="8 11" id="KW-0812">Transmembrane</keyword>
<dbReference type="HAMAP" id="MF_01635">
    <property type="entry name" value="UbiA"/>
    <property type="match status" value="1"/>
</dbReference>
<evidence type="ECO:0000256" key="1">
    <source>
        <dbReference type="ARBA" id="ARBA00001946"/>
    </source>
</evidence>
<dbReference type="PROSITE" id="PS00943">
    <property type="entry name" value="UBIA"/>
    <property type="match status" value="1"/>
</dbReference>
<comment type="cofactor">
    <cofactor evidence="1 11">
        <name>Mg(2+)</name>
        <dbReference type="ChEBI" id="CHEBI:18420"/>
    </cofactor>
</comment>
<keyword evidence="14" id="KW-1185">Reference proteome</keyword>
<dbReference type="Proteomes" id="UP001265259">
    <property type="component" value="Unassembled WGS sequence"/>
</dbReference>
<evidence type="ECO:0000256" key="5">
    <source>
        <dbReference type="ARBA" id="ARBA00022519"/>
    </source>
</evidence>
<evidence type="ECO:0000256" key="4">
    <source>
        <dbReference type="ARBA" id="ARBA00022475"/>
    </source>
</evidence>
<comment type="catalytic activity">
    <reaction evidence="11">
        <text>all-trans-octaprenyl diphosphate + 4-hydroxybenzoate = 4-hydroxy-3-(all-trans-octaprenyl)benzoate + diphosphate</text>
        <dbReference type="Rhea" id="RHEA:27782"/>
        <dbReference type="ChEBI" id="CHEBI:1617"/>
        <dbReference type="ChEBI" id="CHEBI:17879"/>
        <dbReference type="ChEBI" id="CHEBI:33019"/>
        <dbReference type="ChEBI" id="CHEBI:57711"/>
        <dbReference type="EC" id="2.5.1.39"/>
    </reaction>
</comment>
<keyword evidence="9 11" id="KW-1133">Transmembrane helix</keyword>
<dbReference type="PANTHER" id="PTHR11048:SF28">
    <property type="entry name" value="4-HYDROXYBENZOATE POLYPRENYLTRANSFERASE, MITOCHONDRIAL"/>
    <property type="match status" value="1"/>
</dbReference>
<keyword evidence="5 11" id="KW-0997">Cell inner membrane</keyword>
<feature type="transmembrane region" description="Helical" evidence="11">
    <location>
        <begin position="238"/>
        <end position="259"/>
    </location>
</feature>
<dbReference type="RefSeq" id="WP_311689364.1">
    <property type="nucleotide sequence ID" value="NZ_JAVRHL010000001.1"/>
</dbReference>
<evidence type="ECO:0000313" key="13">
    <source>
        <dbReference type="EMBL" id="MDT0681590.1"/>
    </source>
</evidence>
<dbReference type="Gene3D" id="1.10.357.140">
    <property type="entry name" value="UbiA prenyltransferase"/>
    <property type="match status" value="1"/>
</dbReference>
<dbReference type="Gene3D" id="1.20.120.1780">
    <property type="entry name" value="UbiA prenyltransferase"/>
    <property type="match status" value="1"/>
</dbReference>
<feature type="transmembrane region" description="Helical" evidence="11">
    <location>
        <begin position="195"/>
        <end position="213"/>
    </location>
</feature>
<comment type="caution">
    <text evidence="13">The sequence shown here is derived from an EMBL/GenBank/DDBJ whole genome shotgun (WGS) entry which is preliminary data.</text>
</comment>
<comment type="pathway">
    <text evidence="11">Cofactor biosynthesis; ubiquinone biosynthesis.</text>
</comment>
<dbReference type="GO" id="GO:0008412">
    <property type="term" value="F:4-hydroxybenzoate polyprenyltransferase activity"/>
    <property type="evidence" value="ECO:0007669"/>
    <property type="project" value="UniProtKB-EC"/>
</dbReference>
<sequence>MTDTAETPETAGHVADSFKGHWVNTRAPAAWRPYLRMARIDRPIGWWLLLLPCWWGTLTAALATGFRPFDLWLIGGTFLGAVLMRGAGCTWNDITDRHIDGSVARTRSRPIPSGQVSVKQAIVFMAAQALVALLILLTLGPLAIFLGVLSLALVAIYPFAKRFTWWPQVFLGLAFNWGALLTWAAHTGSLSLPPVLLYLAGISWTLFYDTIYAHQDAEDDALIGVKSTARLFGDRSPVWLQGFAALAVVLMSAAVILAALPDASPLGIVLALGGAWGMGWHMAWQLMRFRPEDGDTCLMLFRSNRNAGLIPVAALILAVLVR</sequence>
<name>A0ABU3DCZ5_9RHOB</name>
<keyword evidence="11" id="KW-0460">Magnesium</keyword>
<keyword evidence="10 11" id="KW-0472">Membrane</keyword>
<evidence type="ECO:0000256" key="11">
    <source>
        <dbReference type="HAMAP-Rule" id="MF_01635"/>
    </source>
</evidence>
<evidence type="ECO:0000256" key="3">
    <source>
        <dbReference type="ARBA" id="ARBA00005985"/>
    </source>
</evidence>
<comment type="subcellular location">
    <subcellularLocation>
        <location evidence="11">Cell inner membrane</location>
        <topology evidence="11">Multi-pass membrane protein</topology>
    </subcellularLocation>
    <subcellularLocation>
        <location evidence="2">Membrane</location>
        <topology evidence="2">Multi-pass membrane protein</topology>
    </subcellularLocation>
</comment>
<keyword evidence="4 11" id="KW-1003">Cell membrane</keyword>
<comment type="similarity">
    <text evidence="3 11">Belongs to the UbiA prenyltransferase family.</text>
</comment>
<reference evidence="13 14" key="1">
    <citation type="submission" date="2023-09" db="EMBL/GenBank/DDBJ databases">
        <authorList>
            <person name="Rey-Velasco X."/>
        </authorList>
    </citation>
    <scope>NUCLEOTIDE SEQUENCE [LARGE SCALE GENOMIC DNA]</scope>
    <source>
        <strain evidence="13 14">F158</strain>
    </source>
</reference>
<protein>
    <recommendedName>
        <fullName evidence="11 12">4-hydroxybenzoate octaprenyltransferase</fullName>
        <ecNumber evidence="11 12">2.5.1.39</ecNumber>
    </recommendedName>
    <alternativeName>
        <fullName evidence="11">4-HB polyprenyltransferase</fullName>
    </alternativeName>
</protein>
<evidence type="ECO:0000313" key="14">
    <source>
        <dbReference type="Proteomes" id="UP001265259"/>
    </source>
</evidence>
<feature type="transmembrane region" description="Helical" evidence="11">
    <location>
        <begin position="266"/>
        <end position="284"/>
    </location>
</feature>
<dbReference type="CDD" id="cd13959">
    <property type="entry name" value="PT_UbiA_COQ2"/>
    <property type="match status" value="1"/>
</dbReference>
<evidence type="ECO:0000256" key="7">
    <source>
        <dbReference type="ARBA" id="ARBA00022688"/>
    </source>
</evidence>
<feature type="transmembrane region" description="Helical" evidence="11">
    <location>
        <begin position="304"/>
        <end position="321"/>
    </location>
</feature>
<evidence type="ECO:0000256" key="2">
    <source>
        <dbReference type="ARBA" id="ARBA00004141"/>
    </source>
</evidence>
<evidence type="ECO:0000256" key="8">
    <source>
        <dbReference type="ARBA" id="ARBA00022692"/>
    </source>
</evidence>
<evidence type="ECO:0000256" key="12">
    <source>
        <dbReference type="NCBIfam" id="TIGR01474"/>
    </source>
</evidence>
<dbReference type="InterPro" id="IPR039653">
    <property type="entry name" value="Prenyltransferase"/>
</dbReference>
<dbReference type="InterPro" id="IPR006370">
    <property type="entry name" value="HB_polyprenyltransferase-like"/>
</dbReference>
<dbReference type="InterPro" id="IPR044878">
    <property type="entry name" value="UbiA_sf"/>
</dbReference>
<accession>A0ABU3DCZ5</accession>
<feature type="transmembrane region" description="Helical" evidence="11">
    <location>
        <begin position="44"/>
        <end position="63"/>
    </location>
</feature>
<proteinExistence type="inferred from homology"/>
<evidence type="ECO:0000256" key="6">
    <source>
        <dbReference type="ARBA" id="ARBA00022679"/>
    </source>
</evidence>
<dbReference type="InterPro" id="IPR030470">
    <property type="entry name" value="UbiA_prenylTrfase_CS"/>
</dbReference>
<dbReference type="NCBIfam" id="TIGR01474">
    <property type="entry name" value="ubiA_proteo"/>
    <property type="match status" value="1"/>
</dbReference>
<gene>
    <name evidence="11 13" type="primary">ubiA</name>
    <name evidence="13" type="ORF">RM543_02745</name>
</gene>
<comment type="function">
    <text evidence="11">Catalyzes the prenylation of para-hydroxybenzoate (PHB) with an all-trans polyprenyl group. Mediates the second step in the final reaction sequence of ubiquinone-8 (UQ-8) biosynthesis, which is the condensation of the polyisoprenoid side chain with PHB, generating the first membrane-bound Q intermediate 3-octaprenyl-4-hydroxybenzoate.</text>
</comment>
<dbReference type="Pfam" id="PF01040">
    <property type="entry name" value="UbiA"/>
    <property type="match status" value="1"/>
</dbReference>
<dbReference type="EC" id="2.5.1.39" evidence="11 12"/>
<feature type="transmembrane region" description="Helical" evidence="11">
    <location>
        <begin position="129"/>
        <end position="159"/>
    </location>
</feature>
<evidence type="ECO:0000256" key="9">
    <source>
        <dbReference type="ARBA" id="ARBA00022989"/>
    </source>
</evidence>
<feature type="transmembrane region" description="Helical" evidence="11">
    <location>
        <begin position="69"/>
        <end position="88"/>
    </location>
</feature>
<keyword evidence="6 11" id="KW-0808">Transferase</keyword>
<dbReference type="PANTHER" id="PTHR11048">
    <property type="entry name" value="PRENYLTRANSFERASES"/>
    <property type="match status" value="1"/>
</dbReference>
<feature type="transmembrane region" description="Helical" evidence="11">
    <location>
        <begin position="165"/>
        <end position="183"/>
    </location>
</feature>
<dbReference type="InterPro" id="IPR000537">
    <property type="entry name" value="UbiA_prenyltransferase"/>
</dbReference>
<dbReference type="EMBL" id="JAVRHL010000001">
    <property type="protein sequence ID" value="MDT0681590.1"/>
    <property type="molecule type" value="Genomic_DNA"/>
</dbReference>
<organism evidence="13 14">
    <name type="scientific">Tropicimonas omnivorans</name>
    <dbReference type="NCBI Taxonomy" id="3075590"/>
    <lineage>
        <taxon>Bacteria</taxon>
        <taxon>Pseudomonadati</taxon>
        <taxon>Pseudomonadota</taxon>
        <taxon>Alphaproteobacteria</taxon>
        <taxon>Rhodobacterales</taxon>
        <taxon>Roseobacteraceae</taxon>
        <taxon>Tropicimonas</taxon>
    </lineage>
</organism>